<accession>A0A1I7RTS9</accession>
<dbReference type="Pfam" id="PF00685">
    <property type="entry name" value="Sulfotransfer_1"/>
    <property type="match status" value="1"/>
</dbReference>
<organism evidence="5 7">
    <name type="scientific">Bursaphelenchus xylophilus</name>
    <name type="common">Pinewood nematode worm</name>
    <name type="synonym">Aphelenchoides xylophilus</name>
    <dbReference type="NCBI Taxonomy" id="6326"/>
    <lineage>
        <taxon>Eukaryota</taxon>
        <taxon>Metazoa</taxon>
        <taxon>Ecdysozoa</taxon>
        <taxon>Nematoda</taxon>
        <taxon>Chromadorea</taxon>
        <taxon>Rhabditida</taxon>
        <taxon>Tylenchina</taxon>
        <taxon>Tylenchomorpha</taxon>
        <taxon>Aphelenchoidea</taxon>
        <taxon>Aphelenchoididae</taxon>
        <taxon>Bursaphelenchus</taxon>
    </lineage>
</organism>
<dbReference type="OrthoDB" id="205623at2759"/>
<dbReference type="eggNOG" id="KOG1584">
    <property type="taxonomic scope" value="Eukaryota"/>
</dbReference>
<evidence type="ECO:0000313" key="7">
    <source>
        <dbReference type="WBParaSite" id="BXY_0413400.1"/>
    </source>
</evidence>
<evidence type="ECO:0000313" key="4">
    <source>
        <dbReference type="EMBL" id="CAD5231062.1"/>
    </source>
</evidence>
<dbReference type="EMBL" id="CAJFCV020000005">
    <property type="protein sequence ID" value="CAG9122145.1"/>
    <property type="molecule type" value="Genomic_DNA"/>
</dbReference>
<evidence type="ECO:0000259" key="3">
    <source>
        <dbReference type="Pfam" id="PF00685"/>
    </source>
</evidence>
<feature type="domain" description="Sulfotransferase" evidence="3">
    <location>
        <begin position="75"/>
        <end position="308"/>
    </location>
</feature>
<evidence type="ECO:0000313" key="5">
    <source>
        <dbReference type="Proteomes" id="UP000095284"/>
    </source>
</evidence>
<dbReference type="GO" id="GO:0008146">
    <property type="term" value="F:sulfotransferase activity"/>
    <property type="evidence" value="ECO:0007669"/>
    <property type="project" value="InterPro"/>
</dbReference>
<evidence type="ECO:0000313" key="6">
    <source>
        <dbReference type="Proteomes" id="UP000659654"/>
    </source>
</evidence>
<dbReference type="AlphaFoldDB" id="A0A1I7RTS9"/>
<comment type="similarity">
    <text evidence="1">Belongs to the sulfotransferase 1 family.</text>
</comment>
<reference evidence="4" key="2">
    <citation type="submission" date="2020-09" db="EMBL/GenBank/DDBJ databases">
        <authorList>
            <person name="Kikuchi T."/>
        </authorList>
    </citation>
    <scope>NUCLEOTIDE SEQUENCE</scope>
    <source>
        <strain evidence="4">Ka4C1</strain>
    </source>
</reference>
<protein>
    <submittedName>
        <fullName evidence="4">(pine wood nematode) hypothetical protein</fullName>
    </submittedName>
    <submittedName>
        <fullName evidence="7">Sulfotransfer_1 domain-containing protein</fullName>
    </submittedName>
</protein>
<evidence type="ECO:0000256" key="1">
    <source>
        <dbReference type="ARBA" id="ARBA00005771"/>
    </source>
</evidence>
<dbReference type="WBParaSite" id="BXY_0413400.1">
    <property type="protein sequence ID" value="BXY_0413400.1"/>
    <property type="gene ID" value="BXY_0413400"/>
</dbReference>
<dbReference type="PANTHER" id="PTHR11783">
    <property type="entry name" value="SULFOTRANSFERASE SULT"/>
    <property type="match status" value="1"/>
</dbReference>
<dbReference type="SUPFAM" id="SSF52540">
    <property type="entry name" value="P-loop containing nucleoside triphosphate hydrolases"/>
    <property type="match status" value="1"/>
</dbReference>
<sequence>MTSTMAPVEKPYLQLTLDTLADRLSLNDPSTPQACDKRVFQPKGYPKQCIIDGEIWPAVFEPEKVRSAKKLKVRDDDVFVCTYPKCGTTWVQHICAQLMEKFYDEGQVSELSFTSPMIEKMGAEYCDKLESPRLLKTHFNYHNTPKSKKAKYIFVGRNPKDCVTSYYHHNLAFKLYNWADGDFNTFVELFCTGQLAFGDYFDHLYSWMPHVNDENVLFVTYEQMSTDLRAQVVRIGNFLGGRAKEMVEDDEILSNIVDDSYIDSMRKKQHRYFPQGSLNLPFFRRGGVRNWTNYLNARQSNQISCIWRARFLGTEALNWWRDEICWDPDAPDALADTPDIVVTADEEEFDSEELCSVSRRVSCFLSPDFIPERRLSVMSSGFGSVWSLAVQQAVV</sequence>
<dbReference type="InterPro" id="IPR027417">
    <property type="entry name" value="P-loop_NTPase"/>
</dbReference>
<keyword evidence="2" id="KW-0808">Transferase</keyword>
<keyword evidence="6" id="KW-1185">Reference proteome</keyword>
<dbReference type="InterPro" id="IPR000863">
    <property type="entry name" value="Sulfotransferase_dom"/>
</dbReference>
<evidence type="ECO:0000256" key="2">
    <source>
        <dbReference type="ARBA" id="ARBA00022679"/>
    </source>
</evidence>
<proteinExistence type="inferred from homology"/>
<dbReference type="SMR" id="A0A1I7RTS9"/>
<dbReference type="EMBL" id="CAJFDI010000005">
    <property type="protein sequence ID" value="CAD5231062.1"/>
    <property type="molecule type" value="Genomic_DNA"/>
</dbReference>
<dbReference type="Proteomes" id="UP000095284">
    <property type="component" value="Unplaced"/>
</dbReference>
<gene>
    <name evidence="4" type="ORF">BXYJ_LOCUS11293</name>
</gene>
<dbReference type="Proteomes" id="UP000659654">
    <property type="component" value="Unassembled WGS sequence"/>
</dbReference>
<dbReference type="Proteomes" id="UP000582659">
    <property type="component" value="Unassembled WGS sequence"/>
</dbReference>
<dbReference type="Gene3D" id="3.40.50.300">
    <property type="entry name" value="P-loop containing nucleotide triphosphate hydrolases"/>
    <property type="match status" value="1"/>
</dbReference>
<reference evidence="7" key="1">
    <citation type="submission" date="2016-11" db="UniProtKB">
        <authorList>
            <consortium name="WormBaseParasite"/>
        </authorList>
    </citation>
    <scope>IDENTIFICATION</scope>
</reference>
<name>A0A1I7RTS9_BURXY</name>